<dbReference type="InParanoid" id="A0A0G4FFN4"/>
<dbReference type="PhylomeDB" id="A0A0G4FFN4"/>
<dbReference type="VEuPathDB" id="CryptoDB:Vbra_5796"/>
<gene>
    <name evidence="1" type="ORF">Vbra_5796</name>
</gene>
<organism evidence="1 2">
    <name type="scientific">Vitrella brassicaformis (strain CCMP3155)</name>
    <dbReference type="NCBI Taxonomy" id="1169540"/>
    <lineage>
        <taxon>Eukaryota</taxon>
        <taxon>Sar</taxon>
        <taxon>Alveolata</taxon>
        <taxon>Colpodellida</taxon>
        <taxon>Vitrellaceae</taxon>
        <taxon>Vitrella</taxon>
    </lineage>
</organism>
<evidence type="ECO:0000313" key="1">
    <source>
        <dbReference type="EMBL" id="CEM11683.1"/>
    </source>
</evidence>
<dbReference type="EMBL" id="CDMY01000422">
    <property type="protein sequence ID" value="CEM11683.1"/>
    <property type="molecule type" value="Genomic_DNA"/>
</dbReference>
<dbReference type="AlphaFoldDB" id="A0A0G4FFN4"/>
<proteinExistence type="predicted"/>
<keyword evidence="2" id="KW-1185">Reference proteome</keyword>
<name>A0A0G4FFN4_VITBC</name>
<protein>
    <submittedName>
        <fullName evidence="1">Uncharacterized protein</fullName>
    </submittedName>
</protein>
<dbReference type="Proteomes" id="UP000041254">
    <property type="component" value="Unassembled WGS sequence"/>
</dbReference>
<reference evidence="1 2" key="1">
    <citation type="submission" date="2014-11" db="EMBL/GenBank/DDBJ databases">
        <authorList>
            <person name="Zhu J."/>
            <person name="Qi W."/>
            <person name="Song R."/>
        </authorList>
    </citation>
    <scope>NUCLEOTIDE SEQUENCE [LARGE SCALE GENOMIC DNA]</scope>
</reference>
<sequence>MSKTSSTWVMSHERHGGRCKITFTPGASRGGSTSMEALLKALELKRQHLLTGKCAVCDTSPARGDEEGDANLTTRDRRQLAAINAALGVINTQREVPPTFGTGCFVYESRRLVIMSHKRAPKPECRKTFPWHHGKLQAIQDALVLKYDHVLKRRCCQKD</sequence>
<evidence type="ECO:0000313" key="2">
    <source>
        <dbReference type="Proteomes" id="UP000041254"/>
    </source>
</evidence>
<accession>A0A0G4FFN4</accession>